<evidence type="ECO:0000313" key="2">
    <source>
        <dbReference type="Proteomes" id="UP000016936"/>
    </source>
</evidence>
<keyword evidence="2" id="KW-1185">Reference proteome</keyword>
<accession>M2UQG6</accession>
<protein>
    <submittedName>
        <fullName evidence="1">Uncharacterized protein</fullName>
    </submittedName>
</protein>
<dbReference type="HOGENOM" id="CLU_2412942_0_0_1"/>
<sequence length="94" mass="10159">MFLVPISASLPSRAFSFALLQPAPLLVASKSKKPESSKGRIVRHGASTAVSLCIARNGTRITKNEGQDCVQIVKGRRKAKEWVTKSRSSICFAS</sequence>
<organism evidence="1 2">
    <name type="scientific">Cochliobolus heterostrophus (strain C5 / ATCC 48332 / race O)</name>
    <name type="common">Southern corn leaf blight fungus</name>
    <name type="synonym">Bipolaris maydis</name>
    <dbReference type="NCBI Taxonomy" id="701091"/>
    <lineage>
        <taxon>Eukaryota</taxon>
        <taxon>Fungi</taxon>
        <taxon>Dikarya</taxon>
        <taxon>Ascomycota</taxon>
        <taxon>Pezizomycotina</taxon>
        <taxon>Dothideomycetes</taxon>
        <taxon>Pleosporomycetidae</taxon>
        <taxon>Pleosporales</taxon>
        <taxon>Pleosporineae</taxon>
        <taxon>Pleosporaceae</taxon>
        <taxon>Bipolaris</taxon>
    </lineage>
</organism>
<reference evidence="2" key="2">
    <citation type="journal article" date="2013" name="PLoS Genet.">
        <title>Comparative genome structure, secondary metabolite, and effector coding capacity across Cochliobolus pathogens.</title>
        <authorList>
            <person name="Condon B.J."/>
            <person name="Leng Y."/>
            <person name="Wu D."/>
            <person name="Bushley K.E."/>
            <person name="Ohm R.A."/>
            <person name="Otillar R."/>
            <person name="Martin J."/>
            <person name="Schackwitz W."/>
            <person name="Grimwood J."/>
            <person name="MohdZainudin N."/>
            <person name="Xue C."/>
            <person name="Wang R."/>
            <person name="Manning V.A."/>
            <person name="Dhillon B."/>
            <person name="Tu Z.J."/>
            <person name="Steffenson B.J."/>
            <person name="Salamov A."/>
            <person name="Sun H."/>
            <person name="Lowry S."/>
            <person name="LaButti K."/>
            <person name="Han J."/>
            <person name="Copeland A."/>
            <person name="Lindquist E."/>
            <person name="Barry K."/>
            <person name="Schmutz J."/>
            <person name="Baker S.E."/>
            <person name="Ciuffetti L.M."/>
            <person name="Grigoriev I.V."/>
            <person name="Zhong S."/>
            <person name="Turgeon B.G."/>
        </authorList>
    </citation>
    <scope>NUCLEOTIDE SEQUENCE [LARGE SCALE GENOMIC DNA]</scope>
    <source>
        <strain evidence="2">C5 / ATCC 48332 / race O</strain>
    </source>
</reference>
<gene>
    <name evidence="1" type="ORF">COCHEDRAFT_1022202</name>
</gene>
<name>M2UQG6_COCH5</name>
<evidence type="ECO:0000313" key="1">
    <source>
        <dbReference type="EMBL" id="EMD90147.1"/>
    </source>
</evidence>
<proteinExistence type="predicted"/>
<dbReference type="EMBL" id="KB445578">
    <property type="protein sequence ID" value="EMD90147.1"/>
    <property type="molecule type" value="Genomic_DNA"/>
</dbReference>
<dbReference type="Proteomes" id="UP000016936">
    <property type="component" value="Unassembled WGS sequence"/>
</dbReference>
<reference evidence="1 2" key="1">
    <citation type="journal article" date="2012" name="PLoS Pathog.">
        <title>Diverse lifestyles and strategies of plant pathogenesis encoded in the genomes of eighteen Dothideomycetes fungi.</title>
        <authorList>
            <person name="Ohm R.A."/>
            <person name="Feau N."/>
            <person name="Henrissat B."/>
            <person name="Schoch C.L."/>
            <person name="Horwitz B.A."/>
            <person name="Barry K.W."/>
            <person name="Condon B.J."/>
            <person name="Copeland A.C."/>
            <person name="Dhillon B."/>
            <person name="Glaser F."/>
            <person name="Hesse C.N."/>
            <person name="Kosti I."/>
            <person name="LaButti K."/>
            <person name="Lindquist E.A."/>
            <person name="Lucas S."/>
            <person name="Salamov A.A."/>
            <person name="Bradshaw R.E."/>
            <person name="Ciuffetti L."/>
            <person name="Hamelin R.C."/>
            <person name="Kema G.H.J."/>
            <person name="Lawrence C."/>
            <person name="Scott J.A."/>
            <person name="Spatafora J.W."/>
            <person name="Turgeon B.G."/>
            <person name="de Wit P.J.G.M."/>
            <person name="Zhong S."/>
            <person name="Goodwin S.B."/>
            <person name="Grigoriev I.V."/>
        </authorList>
    </citation>
    <scope>NUCLEOTIDE SEQUENCE [LARGE SCALE GENOMIC DNA]</scope>
    <source>
        <strain evidence="2">C5 / ATCC 48332 / race O</strain>
    </source>
</reference>
<dbReference type="AlphaFoldDB" id="M2UQG6"/>
<dbReference type="OrthoDB" id="10415583at2759"/>